<gene>
    <name evidence="1" type="ORF">MM415B05536_0005</name>
</gene>
<reference evidence="1" key="1">
    <citation type="submission" date="2020-03" db="EMBL/GenBank/DDBJ databases">
        <title>The deep terrestrial virosphere.</title>
        <authorList>
            <person name="Holmfeldt K."/>
            <person name="Nilsson E."/>
            <person name="Simone D."/>
            <person name="Lopez-Fernandez M."/>
            <person name="Wu X."/>
            <person name="de Brujin I."/>
            <person name="Lundin D."/>
            <person name="Andersson A."/>
            <person name="Bertilsson S."/>
            <person name="Dopson M."/>
        </authorList>
    </citation>
    <scope>NUCLEOTIDE SEQUENCE</scope>
    <source>
        <strain evidence="1">MM415B05536</strain>
    </source>
</reference>
<sequence length="118" mass="13582">MKESEVLRACEDYLQYQRNQCKLWFTRLNSGDIFMEGRRFKGAGKGTADLMVVQSFKIPARIETLELNVLATNVIFIECKSSTGKQSPDQRAFQEEVEALGCGYFLVRDLNELEEIIY</sequence>
<dbReference type="InterPro" id="IPR011856">
    <property type="entry name" value="tRNA_endonuc-like_dom_sf"/>
</dbReference>
<organism evidence="1">
    <name type="scientific">viral metagenome</name>
    <dbReference type="NCBI Taxonomy" id="1070528"/>
    <lineage>
        <taxon>unclassified sequences</taxon>
        <taxon>metagenomes</taxon>
        <taxon>organismal metagenomes</taxon>
    </lineage>
</organism>
<evidence type="ECO:0000313" key="1">
    <source>
        <dbReference type="EMBL" id="QJA95231.1"/>
    </source>
</evidence>
<dbReference type="EMBL" id="MT143297">
    <property type="protein sequence ID" value="QJA95231.1"/>
    <property type="molecule type" value="Genomic_DNA"/>
</dbReference>
<protein>
    <recommendedName>
        <fullName evidence="2">VRR-NUC domain-containing protein</fullName>
    </recommendedName>
</protein>
<dbReference type="Gene3D" id="3.40.1350.10">
    <property type="match status" value="1"/>
</dbReference>
<evidence type="ECO:0008006" key="2">
    <source>
        <dbReference type="Google" id="ProtNLM"/>
    </source>
</evidence>
<name>A0A6M3LQD4_9ZZZZ</name>
<dbReference type="GO" id="GO:0003676">
    <property type="term" value="F:nucleic acid binding"/>
    <property type="evidence" value="ECO:0007669"/>
    <property type="project" value="InterPro"/>
</dbReference>
<accession>A0A6M3LQD4</accession>
<proteinExistence type="predicted"/>
<dbReference type="AlphaFoldDB" id="A0A6M3LQD4"/>